<evidence type="ECO:0000313" key="1">
    <source>
        <dbReference type="EMBL" id="AFQ22266.1"/>
    </source>
</evidence>
<dbReference type="RefSeq" id="YP_006906359.1">
    <property type="nucleotide sequence ID" value="NC_018837.1"/>
</dbReference>
<name>J9QPW9_9CAUD</name>
<evidence type="ECO:0000313" key="2">
    <source>
        <dbReference type="Proteomes" id="UP000006280"/>
    </source>
</evidence>
<sequence length="104" mass="12203">MTKSDIVAQCTEFGEFYIQYEYLKPKSEGGKQSRKTTYLQGTMEFSPEQDKYVAARYKAERIKPADKDHILVFSRTGNVFRYIPVSKVRRVTSLQYELDKAKKF</sequence>
<keyword evidence="2" id="KW-1185">Reference proteome</keyword>
<gene>
    <name evidence="1" type="ORF">My1_107</name>
</gene>
<organism evidence="1 2">
    <name type="scientific">Pectobacterium phage My1</name>
    <dbReference type="NCBI Taxonomy" id="1204539"/>
    <lineage>
        <taxon>Viruses</taxon>
        <taxon>Duplodnaviria</taxon>
        <taxon>Heunggongvirae</taxon>
        <taxon>Uroviricota</taxon>
        <taxon>Caudoviricetes</taxon>
        <taxon>Demerecviridae</taxon>
        <taxon>Mccorquodalevirinae</taxon>
        <taxon>Myunavirus</taxon>
        <taxon>Myunavirus My1</taxon>
    </lineage>
</organism>
<dbReference type="EMBL" id="JX195166">
    <property type="protein sequence ID" value="AFQ22266.1"/>
    <property type="molecule type" value="Genomic_DNA"/>
</dbReference>
<protein>
    <submittedName>
        <fullName evidence="1">Uncharacterized protein</fullName>
    </submittedName>
</protein>
<dbReference type="GeneID" id="13826809"/>
<proteinExistence type="predicted"/>
<dbReference type="Proteomes" id="UP000006280">
    <property type="component" value="Segment"/>
</dbReference>
<reference evidence="1 2" key="1">
    <citation type="journal article" date="2012" name="J. Virol.">
        <title>Complete Genome Sequence of Pectobacterium carotovorum subsp. carotovorum Bacteriophage My1.</title>
        <authorList>
            <person name="Lee D.H."/>
            <person name="Lee J.H."/>
            <person name="Shin H."/>
            <person name="Ji S."/>
            <person name="Roh E."/>
            <person name="Jung K."/>
            <person name="Ryu S."/>
            <person name="Choi J."/>
            <person name="Heu S."/>
        </authorList>
    </citation>
    <scope>NUCLEOTIDE SEQUENCE [LARGE SCALE GENOMIC DNA]</scope>
</reference>
<accession>J9QPW9</accession>
<dbReference type="OrthoDB" id="21464at10239"/>
<dbReference type="KEGG" id="vg:13826809"/>